<organism evidence="2 3">
    <name type="scientific">Eumeta variegata</name>
    <name type="common">Bagworm moth</name>
    <name type="synonym">Eumeta japonica</name>
    <dbReference type="NCBI Taxonomy" id="151549"/>
    <lineage>
        <taxon>Eukaryota</taxon>
        <taxon>Metazoa</taxon>
        <taxon>Ecdysozoa</taxon>
        <taxon>Arthropoda</taxon>
        <taxon>Hexapoda</taxon>
        <taxon>Insecta</taxon>
        <taxon>Pterygota</taxon>
        <taxon>Neoptera</taxon>
        <taxon>Endopterygota</taxon>
        <taxon>Lepidoptera</taxon>
        <taxon>Glossata</taxon>
        <taxon>Ditrysia</taxon>
        <taxon>Tineoidea</taxon>
        <taxon>Psychidae</taxon>
        <taxon>Oiketicinae</taxon>
        <taxon>Eumeta</taxon>
    </lineage>
</organism>
<keyword evidence="3" id="KW-1185">Reference proteome</keyword>
<reference evidence="2 3" key="1">
    <citation type="journal article" date="2019" name="Commun. Biol.">
        <title>The bagworm genome reveals a unique fibroin gene that provides high tensile strength.</title>
        <authorList>
            <person name="Kono N."/>
            <person name="Nakamura H."/>
            <person name="Ohtoshi R."/>
            <person name="Tomita M."/>
            <person name="Numata K."/>
            <person name="Arakawa K."/>
        </authorList>
    </citation>
    <scope>NUCLEOTIDE SEQUENCE [LARGE SCALE GENOMIC DNA]</scope>
</reference>
<dbReference type="Proteomes" id="UP000299102">
    <property type="component" value="Unassembled WGS sequence"/>
</dbReference>
<accession>A0A4C1UVT3</accession>
<feature type="region of interest" description="Disordered" evidence="1">
    <location>
        <begin position="1"/>
        <end position="22"/>
    </location>
</feature>
<dbReference type="AlphaFoldDB" id="A0A4C1UVT3"/>
<evidence type="ECO:0000256" key="1">
    <source>
        <dbReference type="SAM" id="MobiDB-lite"/>
    </source>
</evidence>
<comment type="caution">
    <text evidence="2">The sequence shown here is derived from an EMBL/GenBank/DDBJ whole genome shotgun (WGS) entry which is preliminary data.</text>
</comment>
<dbReference type="EMBL" id="BGZK01000235">
    <property type="protein sequence ID" value="GBP30603.1"/>
    <property type="molecule type" value="Genomic_DNA"/>
</dbReference>
<proteinExistence type="predicted"/>
<sequence>MGRGFEIASSTAVKKSRTSRNEATFRTSTGRIWVFASNMCNNPEFHARSNAFSKSKKDLYGGGTGVSDTLEQHGDVGQQRNWALTRRESGFFARLRDGNAPSGVSY</sequence>
<evidence type="ECO:0000313" key="3">
    <source>
        <dbReference type="Proteomes" id="UP000299102"/>
    </source>
</evidence>
<gene>
    <name evidence="2" type="ORF">EVAR_76146_1</name>
</gene>
<protein>
    <submittedName>
        <fullName evidence="2">Uncharacterized protein</fullName>
    </submittedName>
</protein>
<name>A0A4C1UVT3_EUMVA</name>
<evidence type="ECO:0000313" key="2">
    <source>
        <dbReference type="EMBL" id="GBP30603.1"/>
    </source>
</evidence>